<comment type="similarity">
    <text evidence="2">Belongs to the peptidase S1 family. CLIP subfamily.</text>
</comment>
<dbReference type="GO" id="GO:0004252">
    <property type="term" value="F:serine-type endopeptidase activity"/>
    <property type="evidence" value="ECO:0007669"/>
    <property type="project" value="InterPro"/>
</dbReference>
<feature type="chain" id="PRO_5012544076" evidence="3">
    <location>
        <begin position="22"/>
        <end position="255"/>
    </location>
</feature>
<evidence type="ECO:0000256" key="1">
    <source>
        <dbReference type="ARBA" id="ARBA00023157"/>
    </source>
</evidence>
<dbReference type="PANTHER" id="PTHR24252">
    <property type="entry name" value="ACROSIN-RELATED"/>
    <property type="match status" value="1"/>
</dbReference>
<dbReference type="SUPFAM" id="SSF50494">
    <property type="entry name" value="Trypsin-like serine proteases"/>
    <property type="match status" value="1"/>
</dbReference>
<dbReference type="InterPro" id="IPR001314">
    <property type="entry name" value="Peptidase_S1A"/>
</dbReference>
<dbReference type="PROSITE" id="PS50240">
    <property type="entry name" value="TRYPSIN_DOM"/>
    <property type="match status" value="1"/>
</dbReference>
<dbReference type="FunFam" id="2.40.10.10:FF:000002">
    <property type="entry name" value="Transmembrane protease serine"/>
    <property type="match status" value="1"/>
</dbReference>
<evidence type="ECO:0000256" key="2">
    <source>
        <dbReference type="ARBA" id="ARBA00024195"/>
    </source>
</evidence>
<accession>A0A1L8EB61</accession>
<dbReference type="CDD" id="cd00190">
    <property type="entry name" value="Tryp_SPc"/>
    <property type="match status" value="1"/>
</dbReference>
<keyword evidence="3" id="KW-0732">Signal</keyword>
<evidence type="ECO:0000259" key="4">
    <source>
        <dbReference type="PROSITE" id="PS50240"/>
    </source>
</evidence>
<dbReference type="PANTHER" id="PTHR24252:SF7">
    <property type="entry name" value="HYALIN"/>
    <property type="match status" value="1"/>
</dbReference>
<evidence type="ECO:0000313" key="5">
    <source>
        <dbReference type="EMBL" id="JAV15971.1"/>
    </source>
</evidence>
<name>A0A1L8EB61_HAEIR</name>
<dbReference type="Gene3D" id="2.40.10.10">
    <property type="entry name" value="Trypsin-like serine proteases"/>
    <property type="match status" value="1"/>
</dbReference>
<dbReference type="SMART" id="SM00020">
    <property type="entry name" value="Tryp_SPc"/>
    <property type="match status" value="1"/>
</dbReference>
<protein>
    <submittedName>
        <fullName evidence="5">Putative trypsin eta-like protein</fullName>
    </submittedName>
</protein>
<dbReference type="InterPro" id="IPR009003">
    <property type="entry name" value="Peptidase_S1_PA"/>
</dbReference>
<proteinExistence type="inferred from homology"/>
<sequence>MRILSLIVIVVLTIVTSRTEAGITSRAVGTNSNSHISLFPYEVSIRRRFCDACAYEHICSGTVYHSKLVITSASCVKGADVKRTNVVAGTSKRLTSAHDGQVFLVEKILEHENADHDIALVYLTSDLKFNDVTIEPVVLATQLPNAGDKAWVAGWGQLSEFEANFDDNLKAIQVPIMDLSVCREAYFWTEVKDTEICAGFLKGGADACQGDAGSPLMVNDKMVGIVSWGYGCARAGNPGVYTNVVMLRDWIAEYA</sequence>
<organism evidence="5">
    <name type="scientific">Haematobia irritans</name>
    <name type="common">Horn fly</name>
    <name type="synonym">Conops irritans</name>
    <dbReference type="NCBI Taxonomy" id="7368"/>
    <lineage>
        <taxon>Eukaryota</taxon>
        <taxon>Metazoa</taxon>
        <taxon>Ecdysozoa</taxon>
        <taxon>Arthropoda</taxon>
        <taxon>Hexapoda</taxon>
        <taxon>Insecta</taxon>
        <taxon>Pterygota</taxon>
        <taxon>Neoptera</taxon>
        <taxon>Endopterygota</taxon>
        <taxon>Diptera</taxon>
        <taxon>Brachycera</taxon>
        <taxon>Muscomorpha</taxon>
        <taxon>Muscoidea</taxon>
        <taxon>Muscidae</taxon>
        <taxon>Haematobia</taxon>
    </lineage>
</organism>
<reference evidence="5" key="1">
    <citation type="submission" date="2017-01" db="EMBL/GenBank/DDBJ databases">
        <title>An insight into the sialome and mialome of the horn fly, Haematobia irritans.</title>
        <authorList>
            <person name="Breijo M."/>
            <person name="Boiani M."/>
            <person name="Ures X."/>
            <person name="Rocha S."/>
            <person name="Sequeira M."/>
            <person name="Ribeiro J.M."/>
        </authorList>
    </citation>
    <scope>NUCLEOTIDE SEQUENCE</scope>
</reference>
<feature type="signal peptide" evidence="3">
    <location>
        <begin position="1"/>
        <end position="21"/>
    </location>
</feature>
<keyword evidence="1" id="KW-1015">Disulfide bond</keyword>
<dbReference type="InterPro" id="IPR043504">
    <property type="entry name" value="Peptidase_S1_PA_chymotrypsin"/>
</dbReference>
<dbReference type="PRINTS" id="PR00722">
    <property type="entry name" value="CHYMOTRYPSIN"/>
</dbReference>
<dbReference type="FunFam" id="2.40.10.10:FF:000068">
    <property type="entry name" value="transmembrane protease serine 2"/>
    <property type="match status" value="1"/>
</dbReference>
<dbReference type="Pfam" id="PF00089">
    <property type="entry name" value="Trypsin"/>
    <property type="match status" value="1"/>
</dbReference>
<evidence type="ECO:0000256" key="3">
    <source>
        <dbReference type="SAM" id="SignalP"/>
    </source>
</evidence>
<dbReference type="EMBL" id="GFDG01002828">
    <property type="protein sequence ID" value="JAV15971.1"/>
    <property type="molecule type" value="Transcribed_RNA"/>
</dbReference>
<dbReference type="GO" id="GO:0006508">
    <property type="term" value="P:proteolysis"/>
    <property type="evidence" value="ECO:0007669"/>
    <property type="project" value="InterPro"/>
</dbReference>
<dbReference type="AlphaFoldDB" id="A0A1L8EB61"/>
<feature type="domain" description="Peptidase S1" evidence="4">
    <location>
        <begin position="27"/>
        <end position="255"/>
    </location>
</feature>
<dbReference type="InterPro" id="IPR001254">
    <property type="entry name" value="Trypsin_dom"/>
</dbReference>